<dbReference type="InterPro" id="IPR052021">
    <property type="entry name" value="Type-I_RS_S_subunit"/>
</dbReference>
<dbReference type="SUPFAM" id="SSF116734">
    <property type="entry name" value="DNA methylase specificity domain"/>
    <property type="match status" value="2"/>
</dbReference>
<gene>
    <name evidence="5" type="ORF">SAMN02982996_03377</name>
</gene>
<proteinExistence type="inferred from homology"/>
<dbReference type="AlphaFoldDB" id="A0A1H4G2Y8"/>
<dbReference type="GO" id="GO:0003677">
    <property type="term" value="F:DNA binding"/>
    <property type="evidence" value="ECO:0007669"/>
    <property type="project" value="UniProtKB-KW"/>
</dbReference>
<dbReference type="GeneID" id="97766195"/>
<dbReference type="InterPro" id="IPR000055">
    <property type="entry name" value="Restrct_endonuc_typeI_TRD"/>
</dbReference>
<keyword evidence="2" id="KW-0680">Restriction system</keyword>
<evidence type="ECO:0000313" key="6">
    <source>
        <dbReference type="Proteomes" id="UP000187280"/>
    </source>
</evidence>
<protein>
    <submittedName>
        <fullName evidence="5">Type I restriction enzyme, S subunit</fullName>
    </submittedName>
</protein>
<feature type="domain" description="Type I restriction modification DNA specificity" evidence="4">
    <location>
        <begin position="202"/>
        <end position="391"/>
    </location>
</feature>
<feature type="domain" description="Type I restriction modification DNA specificity" evidence="4">
    <location>
        <begin position="43"/>
        <end position="150"/>
    </location>
</feature>
<dbReference type="PANTHER" id="PTHR30408:SF12">
    <property type="entry name" value="TYPE I RESTRICTION ENZYME MJAVIII SPECIFICITY SUBUNIT"/>
    <property type="match status" value="1"/>
</dbReference>
<dbReference type="Proteomes" id="UP000187280">
    <property type="component" value="Unassembled WGS sequence"/>
</dbReference>
<dbReference type="PANTHER" id="PTHR30408">
    <property type="entry name" value="TYPE-1 RESTRICTION ENZYME ECOKI SPECIFICITY PROTEIN"/>
    <property type="match status" value="1"/>
</dbReference>
<accession>A0A1H4G2Y8</accession>
<dbReference type="EMBL" id="FNQS01000020">
    <property type="protein sequence ID" value="SEB03996.1"/>
    <property type="molecule type" value="Genomic_DNA"/>
</dbReference>
<sequence>MNNGYFKSVLLKDHIAELPKSFLPASAANDMGYYDFFCSSAEKKTTDVCLQNAPAVIMGTGGVASVHLGQSGYSYSTDTWGIRSRTCELDTEYLYYLLQLRLEEIDYFAFEGSGLRHLRKDYIRNMLIDFPKKEVALRIVQILKCIDGLINNVKLLIDKYNKIKTGLMYDLLTRGIDSDGKLRPTYESNPDLYKKTSLGNLPKDWSVIKLGDLLAPVYSNFRSGPFGSALLKSELVEEGIPFLGIDNIKTEKFDNNYKRFVSEKKFNELRKYSVRERDVIITIMGTVGRAAVVPQNIGKALSSKHLWTMTFDESYIIPELVCWQLNYAPWVKSWFRKETQGGIMDAIQSKTLKSLLLPVPGKEEQKNIFERYSMITKKIHSEEYNLQKLLEQKKGLMHDLLTGKIFVLSKLETRDITHV</sequence>
<dbReference type="RefSeq" id="WP_051625608.1">
    <property type="nucleotide sequence ID" value="NZ_FNQS01000020.1"/>
</dbReference>
<dbReference type="InterPro" id="IPR044946">
    <property type="entry name" value="Restrct_endonuc_typeI_TRD_sf"/>
</dbReference>
<reference evidence="5 6" key="1">
    <citation type="submission" date="2016-10" db="EMBL/GenBank/DDBJ databases">
        <authorList>
            <person name="de Groot N.N."/>
        </authorList>
    </citation>
    <scope>NUCLEOTIDE SEQUENCE [LARGE SCALE GENOMIC DNA]</scope>
    <source>
        <strain evidence="5 6">ATCC 29281</strain>
    </source>
</reference>
<name>A0A1H4G2Y8_9GAMM</name>
<comment type="similarity">
    <text evidence="1">Belongs to the type-I restriction system S methylase family.</text>
</comment>
<evidence type="ECO:0000256" key="1">
    <source>
        <dbReference type="ARBA" id="ARBA00010923"/>
    </source>
</evidence>
<dbReference type="Gene3D" id="3.90.220.20">
    <property type="entry name" value="DNA methylase specificity domains"/>
    <property type="match status" value="2"/>
</dbReference>
<organism evidence="5 6">
    <name type="scientific">Lonsdalea quercina</name>
    <dbReference type="NCBI Taxonomy" id="71657"/>
    <lineage>
        <taxon>Bacteria</taxon>
        <taxon>Pseudomonadati</taxon>
        <taxon>Pseudomonadota</taxon>
        <taxon>Gammaproteobacteria</taxon>
        <taxon>Enterobacterales</taxon>
        <taxon>Pectobacteriaceae</taxon>
        <taxon>Lonsdalea</taxon>
    </lineage>
</organism>
<evidence type="ECO:0000259" key="4">
    <source>
        <dbReference type="Pfam" id="PF01420"/>
    </source>
</evidence>
<evidence type="ECO:0000256" key="3">
    <source>
        <dbReference type="ARBA" id="ARBA00023125"/>
    </source>
</evidence>
<dbReference type="Pfam" id="PF01420">
    <property type="entry name" value="Methylase_S"/>
    <property type="match status" value="2"/>
</dbReference>
<evidence type="ECO:0000256" key="2">
    <source>
        <dbReference type="ARBA" id="ARBA00022747"/>
    </source>
</evidence>
<dbReference type="STRING" id="71657.SAMN02982996_03377"/>
<keyword evidence="3" id="KW-0238">DNA-binding</keyword>
<dbReference type="Gene3D" id="1.10.287.1120">
    <property type="entry name" value="Bipartite methylase S protein"/>
    <property type="match status" value="1"/>
</dbReference>
<evidence type="ECO:0000313" key="5">
    <source>
        <dbReference type="EMBL" id="SEB03996.1"/>
    </source>
</evidence>
<keyword evidence="6" id="KW-1185">Reference proteome</keyword>
<dbReference type="GO" id="GO:0009307">
    <property type="term" value="P:DNA restriction-modification system"/>
    <property type="evidence" value="ECO:0007669"/>
    <property type="project" value="UniProtKB-KW"/>
</dbReference>